<accession>A0A1S2W0D2</accession>
<proteinExistence type="predicted"/>
<dbReference type="Proteomes" id="UP000181801">
    <property type="component" value="Unassembled WGS sequence"/>
</dbReference>
<evidence type="ECO:0000313" key="2">
    <source>
        <dbReference type="Proteomes" id="UP000181801"/>
    </source>
</evidence>
<dbReference type="EMBL" id="MOAE01000020">
    <property type="protein sequence ID" value="OIN64423.1"/>
    <property type="molecule type" value="Genomic_DNA"/>
</dbReference>
<evidence type="ECO:0000313" key="1">
    <source>
        <dbReference type="EMBL" id="OIN64423.1"/>
    </source>
</evidence>
<comment type="caution">
    <text evidence="1">The sequence shown here is derived from an EMBL/GenBank/DDBJ whole genome shotgun (WGS) entry which is preliminary data.</text>
</comment>
<dbReference type="Pfam" id="PF05045">
    <property type="entry name" value="RgpF"/>
    <property type="match status" value="1"/>
</dbReference>
<dbReference type="InterPro" id="IPR007739">
    <property type="entry name" value="RgpF"/>
</dbReference>
<name>A0A1S2W0D2_BIFLN</name>
<gene>
    <name evidence="1" type="ORF">BFS26_02540</name>
</gene>
<sequence length="657" mass="75544">MTVPSKGRQWKRCGIYCIYAKYGHVARYVDYFLSKLVKSLDQLVIVANGELDADSRKRLERFADRIIVRENKGLDIAAYRQALLSIGWSKLAAYDEVICLNDTILGPVFPFSEMFETMDGKNVDFWGITAYPHDVAFGEEIPTHLQSYWHAYRKSLITSKAFQRYWETMPVYEDYAEATRKHEMTFTKRFADLGFTWASYIDYDKYRSRSTYPMLYDPVSLIRDDRCPVFKKRSFFVEYQYYFNQTAGQPGMELLEYLRRHTDYDTDLIWDAVLPAYNIADIAKAVHLNYVLPTRTVNPREGGDAPVRSAFIYHVYFLDLLDQTLGYLANLPEDTDLYITTNESKIDDIRKAMDKRGFTHTVDFIPVQNRGRDVSALLVGAKDVVLGGKYDVVGFAHDKKSGQNQQNGHQGTETEGFAYKLLENTLGSKDYVRNILMLFANNPRLGMATPPPPIHALYFAHTVPHDWGINFDITKDLLENKLHIHVPLDERKPSVSAIGSCYWFRVEALKPLYEYGWRYEDFLPEGKMGVDGTISHAIERANGYIAQSQGYYPAWVMSDKYARIEVDSLYYTAQGFMDTTSGVRRGESVMESLGSLRSSLTFVGRLRRTTHLALGKVFRAVTYPLPKPMQSRLRKAAWVPIRTAYAVLKKVRSGLHR</sequence>
<reference evidence="1 2" key="1">
    <citation type="journal article" date="2016" name="BMC Microbiol.">
        <title>Fucosyllactose and L-fucose utilization of infant Bifidobacterium longum and Bifidobacterium kashiwanohense.</title>
        <authorList>
            <person name="Bunesova V."/>
            <person name="Lacroix C."/>
            <person name="Schwab C."/>
        </authorList>
    </citation>
    <scope>NUCLEOTIDE SEQUENCE [LARGE SCALE GENOMIC DNA]</scope>
    <source>
        <strain evidence="1 2">BSM11-5</strain>
    </source>
</reference>
<dbReference type="AlphaFoldDB" id="A0A1S2W0D2"/>
<organism evidence="1 2">
    <name type="scientific">Bifidobacterium longum subsp. suis</name>
    <dbReference type="NCBI Taxonomy" id="1695"/>
    <lineage>
        <taxon>Bacteria</taxon>
        <taxon>Bacillati</taxon>
        <taxon>Actinomycetota</taxon>
        <taxon>Actinomycetes</taxon>
        <taxon>Bifidobacteriales</taxon>
        <taxon>Bifidobacteriaceae</taxon>
        <taxon>Bifidobacterium</taxon>
    </lineage>
</organism>
<protein>
    <submittedName>
        <fullName evidence="1">Lipopolysaccharide biosynthesis protein</fullName>
    </submittedName>
</protein>
<dbReference type="RefSeq" id="WP_071474492.1">
    <property type="nucleotide sequence ID" value="NZ_MOAE01000020.1"/>
</dbReference>